<evidence type="ECO:0000313" key="1">
    <source>
        <dbReference type="Proteomes" id="UP000079169"/>
    </source>
</evidence>
<dbReference type="GeneID" id="103512549"/>
<proteinExistence type="predicted"/>
<dbReference type="AlphaFoldDB" id="A0A1S3D6M1"/>
<dbReference type="PaxDb" id="121845-A0A1S3D6M1"/>
<organism evidence="1 2">
    <name type="scientific">Diaphorina citri</name>
    <name type="common">Asian citrus psyllid</name>
    <dbReference type="NCBI Taxonomy" id="121845"/>
    <lineage>
        <taxon>Eukaryota</taxon>
        <taxon>Metazoa</taxon>
        <taxon>Ecdysozoa</taxon>
        <taxon>Arthropoda</taxon>
        <taxon>Hexapoda</taxon>
        <taxon>Insecta</taxon>
        <taxon>Pterygota</taxon>
        <taxon>Neoptera</taxon>
        <taxon>Paraneoptera</taxon>
        <taxon>Hemiptera</taxon>
        <taxon>Sternorrhyncha</taxon>
        <taxon>Psylloidea</taxon>
        <taxon>Psyllidae</taxon>
        <taxon>Diaphorininae</taxon>
        <taxon>Diaphorina</taxon>
    </lineage>
</organism>
<sequence>MRRYMVGIFAQSCDLEPAVVHKLNSILPVLPATVLVPLFTFLYLDYEHGSYLSRAERDAILFSFSVVSLLNHAQVETFQHPSLMKKAESVELIRACNLFMKTTQLVINLNAVCGFPIPLESVDGHNYWQGTMVQRFYEFLTTQRKHTSDLFHTVCSSLTDIGTAQPFRRGSHDRASPLYRFVVLIQHWTELGLCDRHVTSAVHNVYAFLETSPPHA</sequence>
<keyword evidence="1" id="KW-1185">Reference proteome</keyword>
<dbReference type="Proteomes" id="UP000079169">
    <property type="component" value="Unplaced"/>
</dbReference>
<accession>A0A1S3D6M1</accession>
<protein>
    <submittedName>
        <fullName evidence="2">Uncharacterized protein LOC103512549</fullName>
    </submittedName>
</protein>
<dbReference type="KEGG" id="dci:103512549"/>
<reference evidence="2" key="1">
    <citation type="submission" date="2025-08" db="UniProtKB">
        <authorList>
            <consortium name="RefSeq"/>
        </authorList>
    </citation>
    <scope>IDENTIFICATION</scope>
</reference>
<dbReference type="RefSeq" id="XP_008475537.2">
    <property type="nucleotide sequence ID" value="XM_008477315.2"/>
</dbReference>
<evidence type="ECO:0000313" key="2">
    <source>
        <dbReference type="RefSeq" id="XP_008475537.2"/>
    </source>
</evidence>
<gene>
    <name evidence="2" type="primary">LOC103512549</name>
</gene>
<name>A0A1S3D6M1_DIACI</name>